<feature type="region of interest" description="Disordered" evidence="1">
    <location>
        <begin position="260"/>
        <end position="285"/>
    </location>
</feature>
<name>A0AAD9SNL9_PHOAM</name>
<dbReference type="Proteomes" id="UP001265746">
    <property type="component" value="Unassembled WGS sequence"/>
</dbReference>
<protein>
    <submittedName>
        <fullName evidence="2">Uncharacterized protein</fullName>
    </submittedName>
</protein>
<proteinExistence type="predicted"/>
<comment type="caution">
    <text evidence="2">The sequence shown here is derived from an EMBL/GenBank/DDBJ whole genome shotgun (WGS) entry which is preliminary data.</text>
</comment>
<evidence type="ECO:0000313" key="3">
    <source>
        <dbReference type="Proteomes" id="UP001265746"/>
    </source>
</evidence>
<organism evidence="2 3">
    <name type="scientific">Phomopsis amygdali</name>
    <name type="common">Fusicoccum amygdali</name>
    <dbReference type="NCBI Taxonomy" id="1214568"/>
    <lineage>
        <taxon>Eukaryota</taxon>
        <taxon>Fungi</taxon>
        <taxon>Dikarya</taxon>
        <taxon>Ascomycota</taxon>
        <taxon>Pezizomycotina</taxon>
        <taxon>Sordariomycetes</taxon>
        <taxon>Sordariomycetidae</taxon>
        <taxon>Diaporthales</taxon>
        <taxon>Diaporthaceae</taxon>
        <taxon>Diaporthe</taxon>
    </lineage>
</organism>
<dbReference type="AlphaFoldDB" id="A0AAD9SNL9"/>
<evidence type="ECO:0000313" key="2">
    <source>
        <dbReference type="EMBL" id="KAK2611871.1"/>
    </source>
</evidence>
<dbReference type="EMBL" id="JAUJFL010000002">
    <property type="protein sequence ID" value="KAK2611871.1"/>
    <property type="molecule type" value="Genomic_DNA"/>
</dbReference>
<keyword evidence="3" id="KW-1185">Reference proteome</keyword>
<feature type="region of interest" description="Disordered" evidence="1">
    <location>
        <begin position="1"/>
        <end position="26"/>
    </location>
</feature>
<sequence>MGRVKKGKAHPNNNNSAGLSVRAHRKVGSSRRVYQKRINQVLKGLRNLPIDPLERLDALIPRSGLVRTSCPMWVSTPEKAQKLCQALQKDTPDVRDVTPVLMDFLDHVERHFRLPVSDLQVQSGTPPDPRPPCHDSFNPPLRACCWEQIIRASGLPDDLPSVIVKELMESLDIAHSRFIRKRNKSIAKRRARAAAGHGSKTAVALHQSIEQMMPKSPFAKRLARVHELAHKPWAEPVPKKFTEWDGDENDGLDLHEITDRGMEVDEDEEGYDLRNNDDDEHSSENGSFIYQEDWQDDELDMGDHNLLLGASARPITDFAQASRAQRPFGDLAQLLANAPSADERIDVSQVDFQGSTISITFGASTDAGRCSSQAKPA</sequence>
<gene>
    <name evidence="2" type="ORF">N8I77_005190</name>
</gene>
<evidence type="ECO:0000256" key="1">
    <source>
        <dbReference type="SAM" id="MobiDB-lite"/>
    </source>
</evidence>
<accession>A0AAD9SNL9</accession>
<reference evidence="2" key="1">
    <citation type="submission" date="2023-06" db="EMBL/GenBank/DDBJ databases">
        <authorList>
            <person name="Noh H."/>
        </authorList>
    </citation>
    <scope>NUCLEOTIDE SEQUENCE</scope>
    <source>
        <strain evidence="2">DUCC20226</strain>
    </source>
</reference>